<sequence>MDFFVGVDVGTGSARAALVSSGGKIISTAVHPITTFNPQPGFYEQSSDDIWTAVCHVVKKVVTGSSKERIKGIGFDATCSLVAIDQKGKPVTLSLTGKNNQNIILWMDHRAEKQANFINGLKHEVLKYVGGKVSLEMEIPKLLWIKQNLAITWNEAGMFFDLPDFLTWKATDCESRSLCSLVCKWNLIAGPKGLNHWDTDYLNQIGLSDLQADNWKKIGHEFNAPGHPVGFGLTSRAAQELGLLKGTPVGASIIDAHAGGLGMLGCSASNISPNFSSRLGLICGTSTCHMAVSENEIFVNGIWGPYYGAMVPGFWLNEGGQSATGKLLDHVIDTHPASERVKRKLQSNQHIQEYLQDLLEKIAVERNLKNVAYVTEELHVWPDYHGNRSPLADPTLRGMISGLTLSSDENDLAILYLATMQSLMYGTKHILEALTGSGHKIETLLVCGGLSQNQLFVQSLADATSLTVLRPLERESVLVGSAILGSCAAKFFPSVHEAIRSMGGLASVVKPTAETYSYHCKKYRVFKQMVEHQKLYKAFMSASL</sequence>
<organism evidence="1 2">
    <name type="scientific">Eretmocerus hayati</name>
    <dbReference type="NCBI Taxonomy" id="131215"/>
    <lineage>
        <taxon>Eukaryota</taxon>
        <taxon>Metazoa</taxon>
        <taxon>Ecdysozoa</taxon>
        <taxon>Arthropoda</taxon>
        <taxon>Hexapoda</taxon>
        <taxon>Insecta</taxon>
        <taxon>Pterygota</taxon>
        <taxon>Neoptera</taxon>
        <taxon>Endopterygota</taxon>
        <taxon>Hymenoptera</taxon>
        <taxon>Apocrita</taxon>
        <taxon>Proctotrupomorpha</taxon>
        <taxon>Chalcidoidea</taxon>
        <taxon>Aphelinidae</taxon>
        <taxon>Aphelininae</taxon>
        <taxon>Eretmocerus</taxon>
    </lineage>
</organism>
<dbReference type="EMBL" id="CM056742">
    <property type="protein sequence ID" value="KAJ8681215.1"/>
    <property type="molecule type" value="Genomic_DNA"/>
</dbReference>
<reference evidence="1" key="1">
    <citation type="submission" date="2023-04" db="EMBL/GenBank/DDBJ databases">
        <title>A chromosome-level genome assembly of the parasitoid wasp Eretmocerus hayati.</title>
        <authorList>
            <person name="Zhong Y."/>
            <person name="Liu S."/>
            <person name="Liu Y."/>
        </authorList>
    </citation>
    <scope>NUCLEOTIDE SEQUENCE</scope>
    <source>
        <strain evidence="1">ZJU_SS_LIU_2023</strain>
    </source>
</reference>
<keyword evidence="2" id="KW-1185">Reference proteome</keyword>
<evidence type="ECO:0000313" key="2">
    <source>
        <dbReference type="Proteomes" id="UP001239111"/>
    </source>
</evidence>
<name>A0ACC2PCS0_9HYME</name>
<comment type="caution">
    <text evidence="1">The sequence shown here is derived from an EMBL/GenBank/DDBJ whole genome shotgun (WGS) entry which is preliminary data.</text>
</comment>
<evidence type="ECO:0000313" key="1">
    <source>
        <dbReference type="EMBL" id="KAJ8681215.1"/>
    </source>
</evidence>
<dbReference type="Proteomes" id="UP001239111">
    <property type="component" value="Chromosome 2"/>
</dbReference>
<protein>
    <submittedName>
        <fullName evidence="1">Uncharacterized protein</fullName>
    </submittedName>
</protein>
<gene>
    <name evidence="1" type="ORF">QAD02_017002</name>
</gene>
<proteinExistence type="predicted"/>
<accession>A0ACC2PCS0</accession>